<proteinExistence type="inferred from homology"/>
<evidence type="ECO:0000256" key="2">
    <source>
        <dbReference type="SAM" id="SignalP"/>
    </source>
</evidence>
<dbReference type="InterPro" id="IPR008258">
    <property type="entry name" value="Transglycosylase_SLT_dom_1"/>
</dbReference>
<evidence type="ECO:0000256" key="1">
    <source>
        <dbReference type="ARBA" id="ARBA00007734"/>
    </source>
</evidence>
<accession>A0A3G7TQ11</accession>
<dbReference type="Pfam" id="PF01464">
    <property type="entry name" value="SLT"/>
    <property type="match status" value="1"/>
</dbReference>
<keyword evidence="2" id="KW-0732">Signal</keyword>
<name>A0A3G7TQ11_9PSED</name>
<evidence type="ECO:0000259" key="3">
    <source>
        <dbReference type="Pfam" id="PF01464"/>
    </source>
</evidence>
<sequence length="258" mass="28003">MKSNDHAARQALKMLRRSSISGLCILFASALFKPAFAQDPLLNAPLVWTRGDPGTDMPSPPVQAPQATPAAVPITSQTVGVSPKQFIGTRYDRIIDTVASELQLDARLLHAMVHVESHYNSNAVSPKGALGLMQVMPATGERFGYSDLHNSQSNVRAGATYLKWLLDRFDHNLELAVAAYNAGEGAVEKYGRQIPPYPETRHYVKKVMARYRDDPAALSVNSPVILQPPAPTSAPRTLALLAKLPGLLLSTPNSSPFR</sequence>
<organism evidence="4 5">
    <name type="scientific">Pseudomonas chlororaphis</name>
    <dbReference type="NCBI Taxonomy" id="587753"/>
    <lineage>
        <taxon>Bacteria</taxon>
        <taxon>Pseudomonadati</taxon>
        <taxon>Pseudomonadota</taxon>
        <taxon>Gammaproteobacteria</taxon>
        <taxon>Pseudomonadales</taxon>
        <taxon>Pseudomonadaceae</taxon>
        <taxon>Pseudomonas</taxon>
    </lineage>
</organism>
<dbReference type="EMBL" id="CP027753">
    <property type="protein sequence ID" value="AZE48326.1"/>
    <property type="molecule type" value="Genomic_DNA"/>
</dbReference>
<evidence type="ECO:0000313" key="5">
    <source>
        <dbReference type="Proteomes" id="UP000268048"/>
    </source>
</evidence>
<protein>
    <submittedName>
        <fullName evidence="4">Membrane-bound lytic murein transglycosylase D</fullName>
    </submittedName>
</protein>
<dbReference type="SUPFAM" id="SSF53955">
    <property type="entry name" value="Lysozyme-like"/>
    <property type="match status" value="1"/>
</dbReference>
<feature type="chain" id="PRO_5017986528" evidence="2">
    <location>
        <begin position="38"/>
        <end position="258"/>
    </location>
</feature>
<reference evidence="4 5" key="1">
    <citation type="submission" date="2018-03" db="EMBL/GenBank/DDBJ databases">
        <title>Diversity of phytobeneficial traits revealed by whole-genome analysis of worldwide-isolated phenazine-producing Pseudomonas spp.</title>
        <authorList>
            <person name="Biessy A."/>
            <person name="Novinscak A."/>
            <person name="Blom J."/>
            <person name="Leger G."/>
            <person name="Thomashow L.S."/>
            <person name="Cazorla F.M."/>
            <person name="Josic D."/>
            <person name="Filion M."/>
        </authorList>
    </citation>
    <scope>NUCLEOTIDE SEQUENCE [LARGE SCALE GENOMIC DNA]</scope>
    <source>
        <strain evidence="4 5">B25</strain>
    </source>
</reference>
<dbReference type="Proteomes" id="UP000268048">
    <property type="component" value="Chromosome"/>
</dbReference>
<gene>
    <name evidence="4" type="ORF">C4K04_2654</name>
</gene>
<dbReference type="InterPro" id="IPR023346">
    <property type="entry name" value="Lysozyme-like_dom_sf"/>
</dbReference>
<dbReference type="CDD" id="cd00254">
    <property type="entry name" value="LT-like"/>
    <property type="match status" value="1"/>
</dbReference>
<dbReference type="Gene3D" id="1.10.530.10">
    <property type="match status" value="1"/>
</dbReference>
<feature type="signal peptide" evidence="2">
    <location>
        <begin position="1"/>
        <end position="37"/>
    </location>
</feature>
<dbReference type="PANTHER" id="PTHR37423">
    <property type="entry name" value="SOLUBLE LYTIC MUREIN TRANSGLYCOSYLASE-RELATED"/>
    <property type="match status" value="1"/>
</dbReference>
<dbReference type="RefSeq" id="WP_206429813.1">
    <property type="nucleotide sequence ID" value="NZ_CP027753.1"/>
</dbReference>
<dbReference type="PANTHER" id="PTHR37423:SF2">
    <property type="entry name" value="MEMBRANE-BOUND LYTIC MUREIN TRANSGLYCOSYLASE C"/>
    <property type="match status" value="1"/>
</dbReference>
<evidence type="ECO:0000313" key="4">
    <source>
        <dbReference type="EMBL" id="AZE48326.1"/>
    </source>
</evidence>
<dbReference type="AlphaFoldDB" id="A0A3G7TQ11"/>
<feature type="domain" description="Transglycosylase SLT" evidence="3">
    <location>
        <begin position="99"/>
        <end position="193"/>
    </location>
</feature>
<comment type="similarity">
    <text evidence="1">Belongs to the transglycosylase Slt family.</text>
</comment>